<feature type="modified residue" description="4-aspartylphosphate" evidence="2">
    <location>
        <position position="48"/>
    </location>
</feature>
<feature type="domain" description="Response regulatory" evidence="3">
    <location>
        <begin position="1"/>
        <end position="109"/>
    </location>
</feature>
<dbReference type="GO" id="GO:0000160">
    <property type="term" value="P:phosphorelay signal transduction system"/>
    <property type="evidence" value="ECO:0007669"/>
    <property type="project" value="InterPro"/>
</dbReference>
<dbReference type="PANTHER" id="PTHR45138:SF24">
    <property type="entry name" value="DIGUANYLATE CYCLASE DGCC-RELATED"/>
    <property type="match status" value="1"/>
</dbReference>
<dbReference type="InterPro" id="IPR000160">
    <property type="entry name" value="GGDEF_dom"/>
</dbReference>
<evidence type="ECO:0000313" key="6">
    <source>
        <dbReference type="Proteomes" id="UP000000466"/>
    </source>
</evidence>
<dbReference type="GO" id="GO:0052621">
    <property type="term" value="F:diguanylate cyclase activity"/>
    <property type="evidence" value="ECO:0007669"/>
    <property type="project" value="UniProtKB-EC"/>
</dbReference>
<dbReference type="STRING" id="1117647.M5M_09825"/>
<dbReference type="KEGG" id="saga:M5M_09825"/>
<dbReference type="EMBL" id="CP003746">
    <property type="protein sequence ID" value="AFU99148.1"/>
    <property type="molecule type" value="Genomic_DNA"/>
</dbReference>
<dbReference type="GO" id="GO:0005886">
    <property type="term" value="C:plasma membrane"/>
    <property type="evidence" value="ECO:0007669"/>
    <property type="project" value="TreeGrafter"/>
</dbReference>
<dbReference type="CDD" id="cd00156">
    <property type="entry name" value="REC"/>
    <property type="match status" value="1"/>
</dbReference>
<dbReference type="GO" id="GO:1902201">
    <property type="term" value="P:negative regulation of bacterial-type flagellum-dependent cell motility"/>
    <property type="evidence" value="ECO:0007669"/>
    <property type="project" value="TreeGrafter"/>
</dbReference>
<sequence length="277" mass="30735">MEDEEDHRLILERMLAESGMEYRLHQCEDVDAMHAALKEQVFDICLLDFSVGLVTAKELLPQLSDFPVIVVTVHEDDQLDSELMRLGAADFVAKSELSPSLLKRVIRHAVERQAILNQLKDESEHDALTGVFNRRYGMRALRKLSADYRRYGYPYTLCLLDMDNLKAINDQFGHLAGDAAIRMLASAMAALVREGDSVVRLGGDEFLVLLPHSSVSDAEAMLQRLAQQLAEQPLQWQDQAVGVSASAGLVAGAGGKPEAELEQADKAMYARKRKGRG</sequence>
<keyword evidence="2" id="KW-0597">Phosphoprotein</keyword>
<dbReference type="Gene3D" id="3.40.50.2300">
    <property type="match status" value="1"/>
</dbReference>
<evidence type="ECO:0000256" key="1">
    <source>
        <dbReference type="ARBA" id="ARBA00012528"/>
    </source>
</evidence>
<dbReference type="PROSITE" id="PS50110">
    <property type="entry name" value="RESPONSE_REGULATORY"/>
    <property type="match status" value="1"/>
</dbReference>
<evidence type="ECO:0000313" key="5">
    <source>
        <dbReference type="EMBL" id="AFU99148.1"/>
    </source>
</evidence>
<feature type="domain" description="GGDEF" evidence="4">
    <location>
        <begin position="153"/>
        <end position="277"/>
    </location>
</feature>
<dbReference type="Pfam" id="PF00072">
    <property type="entry name" value="Response_reg"/>
    <property type="match status" value="1"/>
</dbReference>
<evidence type="ECO:0000259" key="4">
    <source>
        <dbReference type="PROSITE" id="PS50887"/>
    </source>
</evidence>
<dbReference type="PANTHER" id="PTHR45138">
    <property type="entry name" value="REGULATORY COMPONENTS OF SENSORY TRANSDUCTION SYSTEM"/>
    <property type="match status" value="1"/>
</dbReference>
<dbReference type="CDD" id="cd01949">
    <property type="entry name" value="GGDEF"/>
    <property type="match status" value="1"/>
</dbReference>
<keyword evidence="6" id="KW-1185">Reference proteome</keyword>
<dbReference type="Proteomes" id="UP000000466">
    <property type="component" value="Chromosome"/>
</dbReference>
<dbReference type="AlphaFoldDB" id="K4KM66"/>
<dbReference type="SMART" id="SM00267">
    <property type="entry name" value="GGDEF"/>
    <property type="match status" value="1"/>
</dbReference>
<dbReference type="InterPro" id="IPR029787">
    <property type="entry name" value="Nucleotide_cyclase"/>
</dbReference>
<evidence type="ECO:0000256" key="2">
    <source>
        <dbReference type="PROSITE-ProRule" id="PRU00169"/>
    </source>
</evidence>
<dbReference type="eggNOG" id="COG3706">
    <property type="taxonomic scope" value="Bacteria"/>
</dbReference>
<reference evidence="5 6" key="1">
    <citation type="journal article" date="2013" name="Genome Announc.">
        <title>Complete genome sequence of Simiduia agarivorans SA1(T), a marine bacterium able to degrade a variety of polysaccharides.</title>
        <authorList>
            <person name="Lin S.Y."/>
            <person name="Shieh W.Y."/>
            <person name="Chen J.S."/>
            <person name="Tang S.L."/>
        </authorList>
    </citation>
    <scope>NUCLEOTIDE SEQUENCE [LARGE SCALE GENOMIC DNA]</scope>
    <source>
        <strain evidence="6">DSM 21679 / JCM 13881 / BCRC 17597 / SA1</strain>
    </source>
</reference>
<dbReference type="SUPFAM" id="SSF52172">
    <property type="entry name" value="CheY-like"/>
    <property type="match status" value="1"/>
</dbReference>
<dbReference type="PROSITE" id="PS50887">
    <property type="entry name" value="GGDEF"/>
    <property type="match status" value="1"/>
</dbReference>
<dbReference type="InterPro" id="IPR011006">
    <property type="entry name" value="CheY-like_superfamily"/>
</dbReference>
<gene>
    <name evidence="5" type="ordered locus">M5M_09825</name>
</gene>
<dbReference type="InterPro" id="IPR001789">
    <property type="entry name" value="Sig_transdc_resp-reg_receiver"/>
</dbReference>
<dbReference type="EC" id="2.7.7.65" evidence="1"/>
<proteinExistence type="predicted"/>
<dbReference type="InterPro" id="IPR050469">
    <property type="entry name" value="Diguanylate_Cyclase"/>
</dbReference>
<evidence type="ECO:0000259" key="3">
    <source>
        <dbReference type="PROSITE" id="PS50110"/>
    </source>
</evidence>
<dbReference type="Pfam" id="PF00990">
    <property type="entry name" value="GGDEF"/>
    <property type="match status" value="1"/>
</dbReference>
<dbReference type="Gene3D" id="3.30.70.270">
    <property type="match status" value="1"/>
</dbReference>
<accession>K4KM66</accession>
<dbReference type="SUPFAM" id="SSF55073">
    <property type="entry name" value="Nucleotide cyclase"/>
    <property type="match status" value="1"/>
</dbReference>
<dbReference type="SMART" id="SM00448">
    <property type="entry name" value="REC"/>
    <property type="match status" value="1"/>
</dbReference>
<dbReference type="GO" id="GO:0043709">
    <property type="term" value="P:cell adhesion involved in single-species biofilm formation"/>
    <property type="evidence" value="ECO:0007669"/>
    <property type="project" value="TreeGrafter"/>
</dbReference>
<organism evidence="5 6">
    <name type="scientific">Simiduia agarivorans (strain DSM 21679 / JCM 13881 / BCRC 17597 / SA1)</name>
    <dbReference type="NCBI Taxonomy" id="1117647"/>
    <lineage>
        <taxon>Bacteria</taxon>
        <taxon>Pseudomonadati</taxon>
        <taxon>Pseudomonadota</taxon>
        <taxon>Gammaproteobacteria</taxon>
        <taxon>Cellvibrionales</taxon>
        <taxon>Cellvibrionaceae</taxon>
        <taxon>Simiduia</taxon>
    </lineage>
</organism>
<name>K4KM66_SIMAS</name>
<dbReference type="NCBIfam" id="TIGR00254">
    <property type="entry name" value="GGDEF"/>
    <property type="match status" value="1"/>
</dbReference>
<dbReference type="InterPro" id="IPR043128">
    <property type="entry name" value="Rev_trsase/Diguanyl_cyclase"/>
</dbReference>
<protein>
    <recommendedName>
        <fullName evidence="1">diguanylate cyclase</fullName>
        <ecNumber evidence="1">2.7.7.65</ecNumber>
    </recommendedName>
</protein>
<dbReference type="HOGENOM" id="CLU_000445_11_28_6"/>